<dbReference type="PANTHER" id="PTHR43394">
    <property type="entry name" value="ATP-DEPENDENT PERMEASE MDL1, MITOCHONDRIAL"/>
    <property type="match status" value="1"/>
</dbReference>
<keyword evidence="6 8" id="KW-1133">Transmembrane helix</keyword>
<evidence type="ECO:0000259" key="10">
    <source>
        <dbReference type="PROSITE" id="PS50929"/>
    </source>
</evidence>
<dbReference type="InterPro" id="IPR017871">
    <property type="entry name" value="ABC_transporter-like_CS"/>
</dbReference>
<dbReference type="PROSITE" id="PS50929">
    <property type="entry name" value="ABC_TM1F"/>
    <property type="match status" value="1"/>
</dbReference>
<feature type="transmembrane region" description="Helical" evidence="8">
    <location>
        <begin position="150"/>
        <end position="170"/>
    </location>
</feature>
<dbReference type="InterPro" id="IPR003439">
    <property type="entry name" value="ABC_transporter-like_ATP-bd"/>
</dbReference>
<evidence type="ECO:0000313" key="12">
    <source>
        <dbReference type="Proteomes" id="UP001622612"/>
    </source>
</evidence>
<keyword evidence="3 8" id="KW-0812">Transmembrane</keyword>
<protein>
    <submittedName>
        <fullName evidence="11">ABC transporter ATP-binding protein/permease</fullName>
    </submittedName>
</protein>
<dbReference type="Proteomes" id="UP001622612">
    <property type="component" value="Chromosome"/>
</dbReference>
<dbReference type="Pfam" id="PF00005">
    <property type="entry name" value="ABC_tran"/>
    <property type="match status" value="1"/>
</dbReference>
<evidence type="ECO:0000256" key="5">
    <source>
        <dbReference type="ARBA" id="ARBA00022840"/>
    </source>
</evidence>
<accession>A0ABZ2TMB4</accession>
<feature type="transmembrane region" description="Helical" evidence="8">
    <location>
        <begin position="257"/>
        <end position="280"/>
    </location>
</feature>
<comment type="subcellular location">
    <subcellularLocation>
        <location evidence="1">Cell membrane</location>
        <topology evidence="1">Multi-pass membrane protein</topology>
    </subcellularLocation>
</comment>
<keyword evidence="4" id="KW-0547">Nucleotide-binding</keyword>
<evidence type="ECO:0000256" key="7">
    <source>
        <dbReference type="ARBA" id="ARBA00023136"/>
    </source>
</evidence>
<proteinExistence type="inferred from homology"/>
<dbReference type="PANTHER" id="PTHR43394:SF1">
    <property type="entry name" value="ATP-BINDING CASSETTE SUB-FAMILY B MEMBER 10, MITOCHONDRIAL"/>
    <property type="match status" value="1"/>
</dbReference>
<dbReference type="GO" id="GO:0032259">
    <property type="term" value="P:methylation"/>
    <property type="evidence" value="ECO:0007669"/>
    <property type="project" value="UniProtKB-KW"/>
</dbReference>
<dbReference type="InterPro" id="IPR011527">
    <property type="entry name" value="ABC1_TM_dom"/>
</dbReference>
<dbReference type="PROSITE" id="PS50893">
    <property type="entry name" value="ABC_TRANSPORTER_2"/>
    <property type="match status" value="1"/>
</dbReference>
<keyword evidence="5 11" id="KW-0067">ATP-binding</keyword>
<evidence type="ECO:0000256" key="8">
    <source>
        <dbReference type="SAM" id="Phobius"/>
    </source>
</evidence>
<feature type="transmembrane region" description="Helical" evidence="8">
    <location>
        <begin position="71"/>
        <end position="95"/>
    </location>
</feature>
<evidence type="ECO:0000313" key="11">
    <source>
        <dbReference type="EMBL" id="WYM97212.1"/>
    </source>
</evidence>
<keyword evidence="7 8" id="KW-0472">Membrane</keyword>
<dbReference type="Gene3D" id="3.40.50.300">
    <property type="entry name" value="P-loop containing nucleotide triphosphate hydrolases"/>
    <property type="match status" value="1"/>
</dbReference>
<dbReference type="RefSeq" id="WP_405311530.1">
    <property type="nucleotide sequence ID" value="NZ_CP088155.1"/>
</dbReference>
<comment type="similarity">
    <text evidence="2">Belongs to the ABC transporter superfamily.</text>
</comment>
<evidence type="ECO:0000256" key="6">
    <source>
        <dbReference type="ARBA" id="ARBA00022989"/>
    </source>
</evidence>
<feature type="transmembrane region" description="Helical" evidence="8">
    <location>
        <begin position="300"/>
        <end position="323"/>
    </location>
</feature>
<evidence type="ECO:0000259" key="9">
    <source>
        <dbReference type="PROSITE" id="PS50893"/>
    </source>
</evidence>
<evidence type="ECO:0000256" key="3">
    <source>
        <dbReference type="ARBA" id="ARBA00022692"/>
    </source>
</evidence>
<feature type="domain" description="ABC transmembrane type-1" evidence="10">
    <location>
        <begin position="21"/>
        <end position="324"/>
    </location>
</feature>
<dbReference type="Gene3D" id="1.20.1560.10">
    <property type="entry name" value="ABC transporter type 1, transmembrane domain"/>
    <property type="match status" value="1"/>
</dbReference>
<feature type="transmembrane region" description="Helical" evidence="8">
    <location>
        <begin position="12"/>
        <end position="33"/>
    </location>
</feature>
<dbReference type="SUPFAM" id="SSF52540">
    <property type="entry name" value="P-loop containing nucleoside triphosphate hydrolases"/>
    <property type="match status" value="1"/>
</dbReference>
<evidence type="ECO:0000256" key="2">
    <source>
        <dbReference type="ARBA" id="ARBA00005417"/>
    </source>
</evidence>
<dbReference type="InterPro" id="IPR036640">
    <property type="entry name" value="ABC1_TM_sf"/>
</dbReference>
<dbReference type="InterPro" id="IPR003593">
    <property type="entry name" value="AAA+_ATPase"/>
</dbReference>
<sequence>MLRIFKLLKPKYKFLSFCTSLLTIVHVFAFLILPNFFGLIISLVGRINDNSPIKFEILKITFNFVNVKQSLTWIIVSFIVILLIALASALGASYLGNFVSAAGARDIRLYLWEHIEKLSQKDLELFTNAKIMTRFTIDIQRIQTGIISTLRMLIIGPTNLIVGLILGLLTNLKLSISFAVMVPLIIITISIAAILLNKKFKLEQKNNEEINVQSQENVLGIKVIKSYNLESLQENKFENANLNQINTSKKIWNGFSITFNFVFFAANIASVFILAIVGYSNIGIIKNISQHAQLITDINIFINYISFVTFGIIMTSFTMLNVYRAVISSKKIFEILDISPDIPFIKSNKKITHGSIEFKNVNFKYYSNSEKNVLDNISFKINPGETLGIIGPTGSGKSTIAKLISHDFKIESGEILIDSNNINEIDSNSLNNNISHVYQIPLILSGTIKSNLLFSNPNANEKNIIESTKICCAYDYINKFSQKFEHKIEQKGVNLSGGQKQRLSIAQGIIRNPKILILDDSTSALDNKTEKTVIQNIKNRFKKSPISLIIISQKISSIIDADNIIVMHHGHISASGTHEQLMKKSNLYKEIASTQLGDNNA</sequence>
<evidence type="ECO:0000256" key="1">
    <source>
        <dbReference type="ARBA" id="ARBA00004651"/>
    </source>
</evidence>
<gene>
    <name evidence="11" type="ORF">LQ356_03365</name>
</gene>
<reference evidence="11" key="1">
    <citation type="submission" date="2021-11" db="EMBL/GenBank/DDBJ databases">
        <title>The first genome sequence of unculturable Mycoplasma faucium obtained by de novo assembly of metagenomic reads.</title>
        <authorList>
            <person name="Sabat A.J."/>
            <person name="Bathoorn E."/>
            <person name="Akkerboom V."/>
            <person name="Friedrich A.W."/>
        </authorList>
    </citation>
    <scope>NUCLEOTIDE SEQUENCE [LARGE SCALE GENOMIC DNA]</scope>
    <source>
        <strain evidence="11">UMCG-MFM1</strain>
    </source>
</reference>
<keyword evidence="12" id="KW-1185">Reference proteome</keyword>
<dbReference type="Pfam" id="PF00664">
    <property type="entry name" value="ABC_membrane"/>
    <property type="match status" value="1"/>
</dbReference>
<dbReference type="EMBL" id="CP088155">
    <property type="protein sequence ID" value="WYM97212.1"/>
    <property type="molecule type" value="Genomic_DNA"/>
</dbReference>
<dbReference type="SUPFAM" id="SSF90123">
    <property type="entry name" value="ABC transporter transmembrane region"/>
    <property type="match status" value="1"/>
</dbReference>
<organism evidence="11 12">
    <name type="scientific">Metamycoplasma faucium</name>
    <dbReference type="NCBI Taxonomy" id="56142"/>
    <lineage>
        <taxon>Bacteria</taxon>
        <taxon>Bacillati</taxon>
        <taxon>Mycoplasmatota</taxon>
        <taxon>Mycoplasmoidales</taxon>
        <taxon>Metamycoplasmataceae</taxon>
        <taxon>Metamycoplasma</taxon>
    </lineage>
</organism>
<dbReference type="InterPro" id="IPR027417">
    <property type="entry name" value="P-loop_NTPase"/>
</dbReference>
<dbReference type="SMART" id="SM00382">
    <property type="entry name" value="AAA"/>
    <property type="match status" value="1"/>
</dbReference>
<dbReference type="PROSITE" id="PS00211">
    <property type="entry name" value="ABC_TRANSPORTER_1"/>
    <property type="match status" value="1"/>
</dbReference>
<feature type="domain" description="ABC transporter" evidence="9">
    <location>
        <begin position="356"/>
        <end position="594"/>
    </location>
</feature>
<dbReference type="GO" id="GO:0005524">
    <property type="term" value="F:ATP binding"/>
    <property type="evidence" value="ECO:0007669"/>
    <property type="project" value="UniProtKB-KW"/>
</dbReference>
<dbReference type="InterPro" id="IPR039421">
    <property type="entry name" value="Type_1_exporter"/>
</dbReference>
<evidence type="ECO:0000256" key="4">
    <source>
        <dbReference type="ARBA" id="ARBA00022741"/>
    </source>
</evidence>
<dbReference type="GO" id="GO:0008168">
    <property type="term" value="F:methyltransferase activity"/>
    <property type="evidence" value="ECO:0007669"/>
    <property type="project" value="UniProtKB-KW"/>
</dbReference>
<feature type="transmembrane region" description="Helical" evidence="8">
    <location>
        <begin position="176"/>
        <end position="196"/>
    </location>
</feature>
<name>A0ABZ2TMB4_9BACT</name>